<evidence type="ECO:0000256" key="3">
    <source>
        <dbReference type="ARBA" id="ARBA00022737"/>
    </source>
</evidence>
<dbReference type="EMBL" id="AJWJ01000581">
    <property type="protein sequence ID" value="KAF2069875.1"/>
    <property type="molecule type" value="Genomic_DNA"/>
</dbReference>
<sequence length="1833" mass="206124">MSSPTTSTTTTTTPNDIVKELNNILFRFALIDGAASFEKFLDQYLSDQIIGQLNSNDELVKKKVLEVLSNINKRTLVSTNVQFPIQKLLSLYHNTNSSPTTKNFAIIYIEKGFKTSSNENKLPFLNQIAIGINKVAPAHQDIFCHIILSIITAITTIPRNENEKEALFSFIKDQSDCKVILSFFLDVLLTPPPNQIKNAEGVLEIPPCHSQLSLQRVMGKTFDKYDFDALVNRKLSILNLLSAGLFVDNDILIHLIISSSDSVQSVQRKAEDALKRLPKVKFENEVLINQLYAMFIGTPDTQTDVPVDKRKRPASPAIREKFLHYFSRSILAANKFPLTLQVIFESVYGLNTNMKLKQAAISFVQWVFRHASDDQIKSMSTVIYSGLLKLVNELDSYSGKEVNELKSFTFTALGLLCKRNKDLFRKDISLISNLMARVSKEDALVASAIQDALVMIREAFISPTPEIAAQLIPILMEFVQNVDMSGDYHIRTIVLQWAQHCFPFDNVQSRYISLFFSGDSRPDIRDEAKRGLGPYKHQDNMLIPGDTKQPYPEFTKLLLYIIENRNQTLKSKKKLPQGVIQVLGFSPLTFDNILILLRKSLYHTALANKKTPSQYVKNTIEADDNIRSSYRQLIDVGLEAKCGDDILLSSVTSLLELFNLSESMIPLYTDKLDFFNSLLKATTKQHCKDLFSKAIGLISFHVEKVHLDTLLDQYQKKIQSETDMLEVYGPMNATAYIIANHLKNQQQQRISREFIKEFINSIFKKYIGHTNQMIKVCTVSSIGLVGTYSPLPLDNDEITPIINKFIELVKSSSAATERNVSETAIQSLGYICFGEIKSDKQTSLKKQVINSLFELVNNKNEEMQFTVGETLSLIIGGHKMRQSIFPFSPFTSEEIIAEKSNTIEVLGIDDDGDSSKEMNIDSSDKEQEGQDLTQVFERILNSYFSDRQSPVTRCSAGIWMVCLLRNFGKLPVMQLLLPLIQNGFISLLSDNNELTQDIASKGITLVYDSSNDAQFKEFLVSNLTKTLSGKPAQKAPGSSELLPEGAVSKTAGSVMTFKELSSVATDLGKPDMIYRLMNLSNHHSIWNSRKGASFAIVSLASRAKDDLEPLLPYLVPKIYKLMYDPSPKIAQSMKNIMSSLIDTKDIFPRFFEPIIKEIIQGMGTNSWRVRDASCAALPDAISRATPEEILPYLEELYYMNFRTLDDIKESVRKSAEVSIKSLGSISARLCDPAYTSTSKAQSILKLVLPFLLQKGISNDSNEVKQFSVQQLVKISKNAKTLLAPYIAEMTLIIIESMSSLEPAQFNYAAMHAESLNVSQEQLDSIRVEIAKSSPLTELLEVCLKYIDETNIAQVMANLIQIIQFSVGVVTRVGVAKFVANLFQSKSAPLDQIPPATIQKLINTMYPSLLDKSVTTRNQFITALSFIIRKSPSTIIKSTFDKILLLISPQSDPLELNTNLMVVGQIFKELYRNASSEITIYNRDVIPILYFYKSHPQKEISDLYKFVWDEVSVGSIKLYTDEVIQLISVNINSSTWTTKEQAALCLSSLTEDIRNMMTVHLPKILELVVQGLKGRTYQGKDSLLTSLSTLCTVCVDSIQTPNSNLPSPLELTTIMFGECKKNDLFYKRKAITNLITILKAFKNVDIYEKAKEEFYPFVFDQDAGATDKMDTNADDEDSKTKPLKALIRSSIYEVLGESFSSASRSTQSNNLDLGEKLINKLLASLWSEQVSILGSLKLYYHSIIAAEPTLIGNQFDKQQLSSLFEKLFNCLEYSKYQLVKKAIIELFDEFVSNIDKIQNVKEYLPAIKEKVVAASQKEQALGVQVDRFLKVLDN</sequence>
<comment type="subcellular location">
    <subcellularLocation>
        <location evidence="1">Cytoplasm</location>
    </subcellularLocation>
</comment>
<dbReference type="Pfam" id="PF23731">
    <property type="entry name" value="ARM_ECM29_C"/>
    <property type="match status" value="1"/>
</dbReference>
<dbReference type="GO" id="GO:0043248">
    <property type="term" value="P:proteasome assembly"/>
    <property type="evidence" value="ECO:0007669"/>
    <property type="project" value="InterPro"/>
</dbReference>
<dbReference type="Pfam" id="PF13001">
    <property type="entry name" value="ECM29_N"/>
    <property type="match status" value="1"/>
</dbReference>
<dbReference type="InterPro" id="IPR011989">
    <property type="entry name" value="ARM-like"/>
</dbReference>
<dbReference type="Pfam" id="PF24492">
    <property type="entry name" value="HEAT_ECM29"/>
    <property type="match status" value="1"/>
</dbReference>
<comment type="caution">
    <text evidence="7">The sequence shown here is derived from an EMBL/GenBank/DDBJ whole genome shotgun (WGS) entry which is preliminary data.</text>
</comment>
<dbReference type="GO" id="GO:0005634">
    <property type="term" value="C:nucleus"/>
    <property type="evidence" value="ECO:0007669"/>
    <property type="project" value="TreeGrafter"/>
</dbReference>
<evidence type="ECO:0000259" key="6">
    <source>
        <dbReference type="Pfam" id="PF24492"/>
    </source>
</evidence>
<protein>
    <recommendedName>
        <fullName evidence="9">HEAT repeat-containing protein</fullName>
    </recommendedName>
</protein>
<dbReference type="InterPro" id="IPR024372">
    <property type="entry name" value="Ecm29_N"/>
</dbReference>
<dbReference type="Gene3D" id="1.25.10.10">
    <property type="entry name" value="Leucine-rich Repeat Variant"/>
    <property type="match status" value="3"/>
</dbReference>
<dbReference type="InterPro" id="IPR016024">
    <property type="entry name" value="ARM-type_fold"/>
</dbReference>
<evidence type="ECO:0008006" key="9">
    <source>
        <dbReference type="Google" id="ProtNLM"/>
    </source>
</evidence>
<proteinExistence type="predicted"/>
<feature type="domain" description="Proteasome adapter and scaffold protein ECM29 HEAT-repeat" evidence="6">
    <location>
        <begin position="1282"/>
        <end position="1442"/>
    </location>
</feature>
<evidence type="ECO:0000313" key="7">
    <source>
        <dbReference type="EMBL" id="KAF2069875.1"/>
    </source>
</evidence>
<accession>A0A8J4PMW4</accession>
<evidence type="ECO:0000313" key="8">
    <source>
        <dbReference type="Proteomes" id="UP000695562"/>
    </source>
</evidence>
<reference evidence="7" key="1">
    <citation type="submission" date="2020-01" db="EMBL/GenBank/DDBJ databases">
        <title>Development of genomics and gene disruption for Polysphondylium violaceum indicates a role for the polyketide synthase stlB in stalk morphogenesis.</title>
        <authorList>
            <person name="Narita B."/>
            <person name="Kawabe Y."/>
            <person name="Kin K."/>
            <person name="Saito T."/>
            <person name="Gibbs R."/>
            <person name="Kuspa A."/>
            <person name="Muzny D."/>
            <person name="Queller D."/>
            <person name="Richards S."/>
            <person name="Strassman J."/>
            <person name="Sucgang R."/>
            <person name="Worley K."/>
            <person name="Schaap P."/>
        </authorList>
    </citation>
    <scope>NUCLEOTIDE SEQUENCE</scope>
    <source>
        <strain evidence="7">QSvi11</strain>
    </source>
</reference>
<dbReference type="SUPFAM" id="SSF48371">
    <property type="entry name" value="ARM repeat"/>
    <property type="match status" value="2"/>
</dbReference>
<keyword evidence="3" id="KW-0677">Repeat</keyword>
<dbReference type="Pfam" id="PF12755">
    <property type="entry name" value="Vac14_Fab1_bd"/>
    <property type="match status" value="1"/>
</dbReference>
<dbReference type="GO" id="GO:0000502">
    <property type="term" value="C:proteasome complex"/>
    <property type="evidence" value="ECO:0007669"/>
    <property type="project" value="UniProtKB-KW"/>
</dbReference>
<keyword evidence="4" id="KW-0647">Proteasome</keyword>
<keyword evidence="8" id="KW-1185">Reference proteome</keyword>
<dbReference type="GO" id="GO:0060090">
    <property type="term" value="F:molecular adaptor activity"/>
    <property type="evidence" value="ECO:0007669"/>
    <property type="project" value="InterPro"/>
</dbReference>
<dbReference type="PANTHER" id="PTHR23346:SF19">
    <property type="entry name" value="PROTEASOME ADAPTER AND SCAFFOLD PROTEIN ECM29"/>
    <property type="match status" value="1"/>
</dbReference>
<evidence type="ECO:0000256" key="1">
    <source>
        <dbReference type="ARBA" id="ARBA00004496"/>
    </source>
</evidence>
<feature type="non-terminal residue" evidence="7">
    <location>
        <position position="1"/>
    </location>
</feature>
<feature type="domain" description="Proteasome component Ecm29 N-terminal" evidence="5">
    <location>
        <begin position="21"/>
        <end position="514"/>
    </location>
</feature>
<dbReference type="Proteomes" id="UP000695562">
    <property type="component" value="Unassembled WGS sequence"/>
</dbReference>
<evidence type="ECO:0000259" key="5">
    <source>
        <dbReference type="Pfam" id="PF13001"/>
    </source>
</evidence>
<dbReference type="GO" id="GO:0005737">
    <property type="term" value="C:cytoplasm"/>
    <property type="evidence" value="ECO:0007669"/>
    <property type="project" value="UniProtKB-SubCell"/>
</dbReference>
<keyword evidence="2" id="KW-0963">Cytoplasm</keyword>
<organism evidence="7 8">
    <name type="scientific">Polysphondylium violaceum</name>
    <dbReference type="NCBI Taxonomy" id="133409"/>
    <lineage>
        <taxon>Eukaryota</taxon>
        <taxon>Amoebozoa</taxon>
        <taxon>Evosea</taxon>
        <taxon>Eumycetozoa</taxon>
        <taxon>Dictyostelia</taxon>
        <taxon>Dictyosteliales</taxon>
        <taxon>Dictyosteliaceae</taxon>
        <taxon>Polysphondylium</taxon>
    </lineage>
</organism>
<evidence type="ECO:0000256" key="4">
    <source>
        <dbReference type="ARBA" id="ARBA00022942"/>
    </source>
</evidence>
<evidence type="ECO:0000256" key="2">
    <source>
        <dbReference type="ARBA" id="ARBA00022490"/>
    </source>
</evidence>
<gene>
    <name evidence="7" type="ORF">CYY_008805</name>
</gene>
<dbReference type="PANTHER" id="PTHR23346">
    <property type="entry name" value="TRANSLATIONAL ACTIVATOR GCN1-RELATED"/>
    <property type="match status" value="1"/>
</dbReference>
<dbReference type="OrthoDB" id="16066at2759"/>
<name>A0A8J4PMW4_9MYCE</name>
<dbReference type="InterPro" id="IPR055443">
    <property type="entry name" value="HEAT_ECM29"/>
</dbReference>
<dbReference type="GO" id="GO:0036503">
    <property type="term" value="P:ERAD pathway"/>
    <property type="evidence" value="ECO:0007669"/>
    <property type="project" value="TreeGrafter"/>
</dbReference>